<dbReference type="AlphaFoldDB" id="A0A9X2KNN9"/>
<name>A0A9X2KNN9_9SPHN</name>
<dbReference type="PANTHER" id="PTHR23505:SF79">
    <property type="entry name" value="PROTEIN SPINSTER"/>
    <property type="match status" value="1"/>
</dbReference>
<keyword evidence="5 6" id="KW-0472">Membrane</keyword>
<dbReference type="InterPro" id="IPR020846">
    <property type="entry name" value="MFS_dom"/>
</dbReference>
<accession>A0A9X2KNN9</accession>
<dbReference type="PANTHER" id="PTHR23505">
    <property type="entry name" value="SPINSTER"/>
    <property type="match status" value="1"/>
</dbReference>
<dbReference type="GO" id="GO:0022857">
    <property type="term" value="F:transmembrane transporter activity"/>
    <property type="evidence" value="ECO:0007669"/>
    <property type="project" value="InterPro"/>
</dbReference>
<feature type="transmembrane region" description="Helical" evidence="6">
    <location>
        <begin position="234"/>
        <end position="255"/>
    </location>
</feature>
<dbReference type="Gene3D" id="1.20.1250.20">
    <property type="entry name" value="MFS general substrate transporter like domains"/>
    <property type="match status" value="1"/>
</dbReference>
<feature type="transmembrane region" description="Helical" evidence="6">
    <location>
        <begin position="178"/>
        <end position="198"/>
    </location>
</feature>
<evidence type="ECO:0000313" key="8">
    <source>
        <dbReference type="EMBL" id="MCP3732731.1"/>
    </source>
</evidence>
<feature type="transmembrane region" description="Helical" evidence="6">
    <location>
        <begin position="275"/>
        <end position="293"/>
    </location>
</feature>
<feature type="transmembrane region" description="Helical" evidence="6">
    <location>
        <begin position="151"/>
        <end position="172"/>
    </location>
</feature>
<dbReference type="EMBL" id="JAMLDX010000022">
    <property type="protein sequence ID" value="MCP3732731.1"/>
    <property type="molecule type" value="Genomic_DNA"/>
</dbReference>
<dbReference type="InterPro" id="IPR044770">
    <property type="entry name" value="MFS_spinster-like"/>
</dbReference>
<feature type="transmembrane region" description="Helical" evidence="6">
    <location>
        <begin position="305"/>
        <end position="325"/>
    </location>
</feature>
<proteinExistence type="predicted"/>
<feature type="domain" description="Major facilitator superfamily (MFS) profile" evidence="7">
    <location>
        <begin position="25"/>
        <end position="427"/>
    </location>
</feature>
<evidence type="ECO:0000256" key="3">
    <source>
        <dbReference type="ARBA" id="ARBA00022692"/>
    </source>
</evidence>
<keyword evidence="4 6" id="KW-1133">Transmembrane helix</keyword>
<organism evidence="8 9">
    <name type="scientific">Sphingomonas tagetis</name>
    <dbReference type="NCBI Taxonomy" id="2949092"/>
    <lineage>
        <taxon>Bacteria</taxon>
        <taxon>Pseudomonadati</taxon>
        <taxon>Pseudomonadota</taxon>
        <taxon>Alphaproteobacteria</taxon>
        <taxon>Sphingomonadales</taxon>
        <taxon>Sphingomonadaceae</taxon>
        <taxon>Sphingomonas</taxon>
    </lineage>
</organism>
<gene>
    <name evidence="8" type="ORF">M9978_20135</name>
</gene>
<evidence type="ECO:0000256" key="2">
    <source>
        <dbReference type="ARBA" id="ARBA00022448"/>
    </source>
</evidence>
<comment type="subcellular location">
    <subcellularLocation>
        <location evidence="1">Membrane</location>
        <topology evidence="1">Multi-pass membrane protein</topology>
    </subcellularLocation>
</comment>
<feature type="transmembrane region" description="Helical" evidence="6">
    <location>
        <begin position="59"/>
        <end position="78"/>
    </location>
</feature>
<dbReference type="Proteomes" id="UP001139451">
    <property type="component" value="Unassembled WGS sequence"/>
</dbReference>
<feature type="transmembrane region" description="Helical" evidence="6">
    <location>
        <begin position="365"/>
        <end position="389"/>
    </location>
</feature>
<reference evidence="8" key="1">
    <citation type="submission" date="2022-05" db="EMBL/GenBank/DDBJ databases">
        <title>Sphingomonas sp. strain MG17 Genome sequencing and assembly.</title>
        <authorList>
            <person name="Kim I."/>
        </authorList>
    </citation>
    <scope>NUCLEOTIDE SEQUENCE</scope>
    <source>
        <strain evidence="8">MG17</strain>
    </source>
</reference>
<keyword evidence="9" id="KW-1185">Reference proteome</keyword>
<feature type="transmembrane region" description="Helical" evidence="6">
    <location>
        <begin position="20"/>
        <end position="38"/>
    </location>
</feature>
<dbReference type="SUPFAM" id="SSF103473">
    <property type="entry name" value="MFS general substrate transporter"/>
    <property type="match status" value="1"/>
</dbReference>
<feature type="transmembrane region" description="Helical" evidence="6">
    <location>
        <begin position="90"/>
        <end position="118"/>
    </location>
</feature>
<dbReference type="CDD" id="cd17328">
    <property type="entry name" value="MFS_spinster_like"/>
    <property type="match status" value="1"/>
</dbReference>
<dbReference type="PROSITE" id="PS50850">
    <property type="entry name" value="MFS"/>
    <property type="match status" value="1"/>
</dbReference>
<keyword evidence="2" id="KW-0813">Transport</keyword>
<feature type="transmembrane region" description="Helical" evidence="6">
    <location>
        <begin position="401"/>
        <end position="422"/>
    </location>
</feature>
<dbReference type="InterPro" id="IPR036259">
    <property type="entry name" value="MFS_trans_sf"/>
</dbReference>
<feature type="transmembrane region" description="Helical" evidence="6">
    <location>
        <begin position="331"/>
        <end position="353"/>
    </location>
</feature>
<comment type="caution">
    <text evidence="8">The sequence shown here is derived from an EMBL/GenBank/DDBJ whole genome shotgun (WGS) entry which is preliminary data.</text>
</comment>
<keyword evidence="3 6" id="KW-0812">Transmembrane</keyword>
<dbReference type="GO" id="GO:0016020">
    <property type="term" value="C:membrane"/>
    <property type="evidence" value="ECO:0007669"/>
    <property type="project" value="UniProtKB-SubCell"/>
</dbReference>
<dbReference type="Pfam" id="PF07690">
    <property type="entry name" value="MFS_1"/>
    <property type="match status" value="1"/>
</dbReference>
<evidence type="ECO:0000256" key="1">
    <source>
        <dbReference type="ARBA" id="ARBA00004141"/>
    </source>
</evidence>
<protein>
    <submittedName>
        <fullName evidence="8">MFS transporter</fullName>
    </submittedName>
</protein>
<dbReference type="InterPro" id="IPR011701">
    <property type="entry name" value="MFS"/>
</dbReference>
<evidence type="ECO:0000256" key="5">
    <source>
        <dbReference type="ARBA" id="ARBA00023136"/>
    </source>
</evidence>
<dbReference type="RefSeq" id="WP_254296384.1">
    <property type="nucleotide sequence ID" value="NZ_JAMLDX010000022.1"/>
</dbReference>
<sequence>MTDLEQKAGRNLTGGRTPAFEMRGTLAVLTLFVFLNYLDRYALSILLEPIKTDLRLSDTQIGLLTGAAFALLYSTMALPVARLAEHGNRIYVLVGAVLIWSSGTALCGVAGGFVGLFLARMLVGLGESGAIAPAQSIIGDGVPLARRGSALAILSTGGALGTALAPAIGGALETKFGWRGAFLALGAIGLPVAVLVLAMAKDPPRGHSDGLSGSASRPPPFMVAIKRLFARPSFALLVPAMVATGLAEYSFFLWLPSYFARAFGETTIAIGTQLTLFQGVPLLAGTMLGGVLCDRLIRRDMRWMAWLPALGTLVAAASMCLLFLLRSKELALAMLIIPSIACGLYLAPAYAMIQTLAGARSRATATAVLTFLVNIIGLGLGPVLIGGISDLLHARFGDDSLRYALFVVPPLYVISGLAYLAVSLRFRAGLASVAQENVTLSDVSDT</sequence>
<evidence type="ECO:0000256" key="4">
    <source>
        <dbReference type="ARBA" id="ARBA00022989"/>
    </source>
</evidence>
<evidence type="ECO:0000256" key="6">
    <source>
        <dbReference type="SAM" id="Phobius"/>
    </source>
</evidence>
<evidence type="ECO:0000313" key="9">
    <source>
        <dbReference type="Proteomes" id="UP001139451"/>
    </source>
</evidence>
<evidence type="ECO:0000259" key="7">
    <source>
        <dbReference type="PROSITE" id="PS50850"/>
    </source>
</evidence>